<evidence type="ECO:0000256" key="7">
    <source>
        <dbReference type="SAM" id="Phobius"/>
    </source>
</evidence>
<dbReference type="Pfam" id="PF16954">
    <property type="entry name" value="HRG"/>
    <property type="match status" value="1"/>
</dbReference>
<keyword evidence="4 7" id="KW-0812">Transmembrane</keyword>
<evidence type="ECO:0000256" key="3">
    <source>
        <dbReference type="ARBA" id="ARBA00022448"/>
    </source>
</evidence>
<proteinExistence type="inferred from homology"/>
<feature type="transmembrane region" description="Helical" evidence="7">
    <location>
        <begin position="55"/>
        <end position="74"/>
    </location>
</feature>
<dbReference type="AlphaFoldDB" id="A0AAV4UTA6"/>
<evidence type="ECO:0000256" key="2">
    <source>
        <dbReference type="ARBA" id="ARBA00006203"/>
    </source>
</evidence>
<accession>A0AAV4UTA6</accession>
<evidence type="ECO:0000256" key="5">
    <source>
        <dbReference type="ARBA" id="ARBA00022989"/>
    </source>
</evidence>
<organism evidence="8 9">
    <name type="scientific">Caerostris darwini</name>
    <dbReference type="NCBI Taxonomy" id="1538125"/>
    <lineage>
        <taxon>Eukaryota</taxon>
        <taxon>Metazoa</taxon>
        <taxon>Ecdysozoa</taxon>
        <taxon>Arthropoda</taxon>
        <taxon>Chelicerata</taxon>
        <taxon>Arachnida</taxon>
        <taxon>Araneae</taxon>
        <taxon>Araneomorphae</taxon>
        <taxon>Entelegynae</taxon>
        <taxon>Araneoidea</taxon>
        <taxon>Araneidae</taxon>
        <taxon>Caerostris</taxon>
    </lineage>
</organism>
<evidence type="ECO:0000256" key="4">
    <source>
        <dbReference type="ARBA" id="ARBA00022692"/>
    </source>
</evidence>
<evidence type="ECO:0000256" key="1">
    <source>
        <dbReference type="ARBA" id="ARBA00004141"/>
    </source>
</evidence>
<comment type="subcellular location">
    <subcellularLocation>
        <location evidence="1">Membrane</location>
        <topology evidence="1">Multi-pass membrane protein</topology>
    </subcellularLocation>
</comment>
<comment type="caution">
    <text evidence="8">The sequence shown here is derived from an EMBL/GenBank/DDBJ whole genome shotgun (WGS) entry which is preliminary data.</text>
</comment>
<name>A0AAV4UTA6_9ARAC</name>
<evidence type="ECO:0000313" key="9">
    <source>
        <dbReference type="Proteomes" id="UP001054837"/>
    </source>
</evidence>
<dbReference type="GO" id="GO:0015232">
    <property type="term" value="F:heme transmembrane transporter activity"/>
    <property type="evidence" value="ECO:0007669"/>
    <property type="project" value="InterPro"/>
</dbReference>
<feature type="transmembrane region" description="Helical" evidence="7">
    <location>
        <begin position="21"/>
        <end position="43"/>
    </location>
</feature>
<protein>
    <submittedName>
        <fullName evidence="8">Uncharacterized protein</fullName>
    </submittedName>
</protein>
<gene>
    <name evidence="8" type="primary">AVEN_149619_1</name>
    <name evidence="8" type="ORF">CDAR_459631</name>
</gene>
<reference evidence="8 9" key="1">
    <citation type="submission" date="2021-06" db="EMBL/GenBank/DDBJ databases">
        <title>Caerostris darwini draft genome.</title>
        <authorList>
            <person name="Kono N."/>
            <person name="Arakawa K."/>
        </authorList>
    </citation>
    <scope>NUCLEOTIDE SEQUENCE [LARGE SCALE GENOMIC DNA]</scope>
</reference>
<dbReference type="InterPro" id="IPR026218">
    <property type="entry name" value="HRG"/>
</dbReference>
<dbReference type="GO" id="GO:0016020">
    <property type="term" value="C:membrane"/>
    <property type="evidence" value="ECO:0007669"/>
    <property type="project" value="UniProtKB-SubCell"/>
</dbReference>
<comment type="similarity">
    <text evidence="2">Belongs to the HRG family.</text>
</comment>
<sequence length="112" mass="12248">MHLTRRMDKYHDGSTLEGLKIFSMIVSVASGISVGVFTILAFFNKQSFSLKGSNYYSSAVFSGICLATSIELYVMAQWYQNALRASALEARATELSSNSYSLRPTTSAVVNA</sequence>
<dbReference type="EMBL" id="BPLQ01011923">
    <property type="protein sequence ID" value="GIY61146.1"/>
    <property type="molecule type" value="Genomic_DNA"/>
</dbReference>
<keyword evidence="3" id="KW-0813">Transport</keyword>
<keyword evidence="6 7" id="KW-0472">Membrane</keyword>
<keyword evidence="5 7" id="KW-1133">Transmembrane helix</keyword>
<dbReference type="Proteomes" id="UP001054837">
    <property type="component" value="Unassembled WGS sequence"/>
</dbReference>
<evidence type="ECO:0000256" key="6">
    <source>
        <dbReference type="ARBA" id="ARBA00023136"/>
    </source>
</evidence>
<keyword evidence="9" id="KW-1185">Reference proteome</keyword>
<evidence type="ECO:0000313" key="8">
    <source>
        <dbReference type="EMBL" id="GIY61146.1"/>
    </source>
</evidence>